<dbReference type="GO" id="GO:0044615">
    <property type="term" value="C:nuclear pore nuclear basket"/>
    <property type="evidence" value="ECO:0007669"/>
    <property type="project" value="TreeGrafter"/>
</dbReference>
<keyword evidence="3 8" id="KW-0509">mRNA transport</keyword>
<dbReference type="GO" id="GO:0006999">
    <property type="term" value="P:nuclear pore organization"/>
    <property type="evidence" value="ECO:0007669"/>
    <property type="project" value="TreeGrafter"/>
</dbReference>
<feature type="compositionally biased region" description="Polar residues" evidence="9">
    <location>
        <begin position="294"/>
        <end position="307"/>
    </location>
</feature>
<dbReference type="PROSITE" id="PS51472">
    <property type="entry name" value="RRM_NUP35"/>
    <property type="match status" value="1"/>
</dbReference>
<evidence type="ECO:0000256" key="3">
    <source>
        <dbReference type="ARBA" id="ARBA00022816"/>
    </source>
</evidence>
<evidence type="ECO:0000313" key="13">
    <source>
        <dbReference type="Proteomes" id="UP000663888"/>
    </source>
</evidence>
<evidence type="ECO:0000256" key="5">
    <source>
        <dbReference type="ARBA" id="ARBA00023010"/>
    </source>
</evidence>
<comment type="caution">
    <text evidence="11">The sequence shown here is derived from an EMBL/GenBank/DDBJ whole genome shotgun (WGS) entry which is preliminary data.</text>
</comment>
<evidence type="ECO:0000256" key="8">
    <source>
        <dbReference type="PROSITE-ProRule" id="PRU00804"/>
    </source>
</evidence>
<dbReference type="Proteomes" id="UP000663861">
    <property type="component" value="Unassembled WGS sequence"/>
</dbReference>
<dbReference type="PANTHER" id="PTHR21527">
    <property type="entry name" value="NUCLEOPORIN NUP35"/>
    <property type="match status" value="1"/>
</dbReference>
<keyword evidence="5" id="KW-0811">Translocation</keyword>
<feature type="region of interest" description="Disordered" evidence="9">
    <location>
        <begin position="234"/>
        <end position="309"/>
    </location>
</feature>
<dbReference type="InterPro" id="IPR012677">
    <property type="entry name" value="Nucleotide-bd_a/b_plait_sf"/>
</dbReference>
<keyword evidence="7 8" id="KW-0539">Nucleus</keyword>
<reference evidence="11" key="1">
    <citation type="submission" date="2021-01" db="EMBL/GenBank/DDBJ databases">
        <authorList>
            <person name="Kaushik A."/>
        </authorList>
    </citation>
    <scope>NUCLEOTIDE SEQUENCE</scope>
    <source>
        <strain evidence="11">AG4-R118</strain>
        <strain evidence="12">AG4-RS23</strain>
    </source>
</reference>
<feature type="region of interest" description="Disordered" evidence="9">
    <location>
        <begin position="41"/>
        <end position="101"/>
    </location>
</feature>
<proteinExistence type="predicted"/>
<dbReference type="Pfam" id="PF05172">
    <property type="entry name" value="RRM_Nup35"/>
    <property type="match status" value="1"/>
</dbReference>
<evidence type="ECO:0000256" key="4">
    <source>
        <dbReference type="ARBA" id="ARBA00022927"/>
    </source>
</evidence>
<keyword evidence="4" id="KW-0653">Protein transport</keyword>
<name>A0A8H2XKJ8_9AGAM</name>
<evidence type="ECO:0000256" key="9">
    <source>
        <dbReference type="SAM" id="MobiDB-lite"/>
    </source>
</evidence>
<organism evidence="11 13">
    <name type="scientific">Rhizoctonia solani</name>
    <dbReference type="NCBI Taxonomy" id="456999"/>
    <lineage>
        <taxon>Eukaryota</taxon>
        <taxon>Fungi</taxon>
        <taxon>Dikarya</taxon>
        <taxon>Basidiomycota</taxon>
        <taxon>Agaricomycotina</taxon>
        <taxon>Agaricomycetes</taxon>
        <taxon>Cantharellales</taxon>
        <taxon>Ceratobasidiaceae</taxon>
        <taxon>Rhizoctonia</taxon>
    </lineage>
</organism>
<feature type="compositionally biased region" description="Polar residues" evidence="9">
    <location>
        <begin position="268"/>
        <end position="280"/>
    </location>
</feature>
<evidence type="ECO:0000256" key="2">
    <source>
        <dbReference type="ARBA" id="ARBA00022448"/>
    </source>
</evidence>
<feature type="domain" description="RRM Nup35-type" evidence="10">
    <location>
        <begin position="140"/>
        <end position="221"/>
    </location>
</feature>
<dbReference type="GO" id="GO:0003676">
    <property type="term" value="F:nucleic acid binding"/>
    <property type="evidence" value="ECO:0007669"/>
    <property type="project" value="InterPro"/>
</dbReference>
<dbReference type="GO" id="GO:0017056">
    <property type="term" value="F:structural constituent of nuclear pore"/>
    <property type="evidence" value="ECO:0007669"/>
    <property type="project" value="TreeGrafter"/>
</dbReference>
<keyword evidence="2 8" id="KW-0813">Transport</keyword>
<accession>A0A8H2XKJ8</accession>
<dbReference type="GO" id="GO:0051028">
    <property type="term" value="P:mRNA transport"/>
    <property type="evidence" value="ECO:0007669"/>
    <property type="project" value="UniProtKB-UniRule"/>
</dbReference>
<dbReference type="GO" id="GO:0005543">
    <property type="term" value="F:phospholipid binding"/>
    <property type="evidence" value="ECO:0007669"/>
    <property type="project" value="TreeGrafter"/>
</dbReference>
<feature type="compositionally biased region" description="Polar residues" evidence="9">
    <location>
        <begin position="237"/>
        <end position="252"/>
    </location>
</feature>
<protein>
    <recommendedName>
        <fullName evidence="10">RRM Nup35-type domain-containing protein</fullName>
    </recommendedName>
</protein>
<gene>
    <name evidence="11" type="ORF">RDB_LOCUS32336</name>
    <name evidence="12" type="ORF">RDB_LOCUS88878</name>
</gene>
<dbReference type="PANTHER" id="PTHR21527:SF6">
    <property type="entry name" value="NUCLEOPORIN NUP35"/>
    <property type="match status" value="1"/>
</dbReference>
<dbReference type="GO" id="GO:0044613">
    <property type="term" value="C:nuclear pore central transport channel"/>
    <property type="evidence" value="ECO:0007669"/>
    <property type="project" value="TreeGrafter"/>
</dbReference>
<evidence type="ECO:0000256" key="6">
    <source>
        <dbReference type="ARBA" id="ARBA00023132"/>
    </source>
</evidence>
<evidence type="ECO:0000259" key="10">
    <source>
        <dbReference type="PROSITE" id="PS51472"/>
    </source>
</evidence>
<dbReference type="Proteomes" id="UP000663888">
    <property type="component" value="Unassembled WGS sequence"/>
</dbReference>
<dbReference type="EMBL" id="CAJMWY010001775">
    <property type="protein sequence ID" value="CAE6475110.1"/>
    <property type="molecule type" value="Genomic_DNA"/>
</dbReference>
<dbReference type="SUPFAM" id="SSF54928">
    <property type="entry name" value="RNA-binding domain, RBD"/>
    <property type="match status" value="1"/>
</dbReference>
<dbReference type="InterPro" id="IPR007846">
    <property type="entry name" value="RRM_NUP35_dom"/>
</dbReference>
<sequence length="320" mass="33659">MFHSQHASTSQPNAFAIDPLNQEQKYVPGYLLSTTQGKSVSGFSNFNNPPLLPEPVTRDHGQSAPFGTGSLYSRPPPKSRDRTAPIVDDDAPPTESLLEGGNFNFSQQHQQSHFHQTLRAAPVTASTSNAAPGAAPLHNHDGAVAVLVSGFYPDRVHSVASQFAAIGECSAPEMAPEGGNWFKITYANPWDGARALKRDGDIINGDMMIAVRLVDPSQAAMLGETTTPRLAIAAPSTEPTPKSPAIQQSSHAPSAFGRAATLAPSASAFRSTAPASTQARPSAASAPGADWGVRNQQEGTQGNQPQTGVIGKLSDMIFGW</sequence>
<dbReference type="GO" id="GO:0006607">
    <property type="term" value="P:NLS-bearing protein import into nucleus"/>
    <property type="evidence" value="ECO:0007669"/>
    <property type="project" value="TreeGrafter"/>
</dbReference>
<evidence type="ECO:0000256" key="1">
    <source>
        <dbReference type="ARBA" id="ARBA00004567"/>
    </source>
</evidence>
<evidence type="ECO:0000313" key="11">
    <source>
        <dbReference type="EMBL" id="CAE6429013.1"/>
    </source>
</evidence>
<dbReference type="InterPro" id="IPR035979">
    <property type="entry name" value="RBD_domain_sf"/>
</dbReference>
<evidence type="ECO:0000256" key="7">
    <source>
        <dbReference type="ARBA" id="ARBA00023242"/>
    </source>
</evidence>
<evidence type="ECO:0000313" key="12">
    <source>
        <dbReference type="EMBL" id="CAE6475110.1"/>
    </source>
</evidence>
<dbReference type="Gene3D" id="3.30.70.330">
    <property type="match status" value="1"/>
</dbReference>
<dbReference type="AlphaFoldDB" id="A0A8H2XKJ8"/>
<dbReference type="EMBL" id="CAJMWX010000778">
    <property type="protein sequence ID" value="CAE6429013.1"/>
    <property type="molecule type" value="Genomic_DNA"/>
</dbReference>
<keyword evidence="6 8" id="KW-0906">Nuclear pore complex</keyword>
<comment type="subcellular location">
    <subcellularLocation>
        <location evidence="1">Nucleus</location>
        <location evidence="1">Nuclear pore complex</location>
    </subcellularLocation>
</comment>